<gene>
    <name evidence="1" type="ORF">RHMOL_Rhmol04G0059800</name>
</gene>
<evidence type="ECO:0000313" key="1">
    <source>
        <dbReference type="EMBL" id="KAI8558069.1"/>
    </source>
</evidence>
<proteinExistence type="predicted"/>
<accession>A0ACC0NZ57</accession>
<evidence type="ECO:0000313" key="2">
    <source>
        <dbReference type="Proteomes" id="UP001062846"/>
    </source>
</evidence>
<name>A0ACC0NZ57_RHOML</name>
<comment type="caution">
    <text evidence="1">The sequence shown here is derived from an EMBL/GenBank/DDBJ whole genome shotgun (WGS) entry which is preliminary data.</text>
</comment>
<organism evidence="1 2">
    <name type="scientific">Rhododendron molle</name>
    <name type="common">Chinese azalea</name>
    <name type="synonym">Azalea mollis</name>
    <dbReference type="NCBI Taxonomy" id="49168"/>
    <lineage>
        <taxon>Eukaryota</taxon>
        <taxon>Viridiplantae</taxon>
        <taxon>Streptophyta</taxon>
        <taxon>Embryophyta</taxon>
        <taxon>Tracheophyta</taxon>
        <taxon>Spermatophyta</taxon>
        <taxon>Magnoliopsida</taxon>
        <taxon>eudicotyledons</taxon>
        <taxon>Gunneridae</taxon>
        <taxon>Pentapetalae</taxon>
        <taxon>asterids</taxon>
        <taxon>Ericales</taxon>
        <taxon>Ericaceae</taxon>
        <taxon>Ericoideae</taxon>
        <taxon>Rhodoreae</taxon>
        <taxon>Rhododendron</taxon>
    </lineage>
</organism>
<dbReference type="Proteomes" id="UP001062846">
    <property type="component" value="Chromosome 4"/>
</dbReference>
<sequence>MRSANSRGLPSFFVLRQENSDPIDTTALEIPNLDITKSMNVGKPPPKKEKRTRKGPQKITFPLLEVPIRLLRRKEFHPSEHIRYAMKMRDQPCFKHSFHIKKFASVDLSAYSKIESWKLDGNDSDCCSWDGVECDHDTGRVIGLNLSSSLSEVDFAQFLTTTKINHISNIQKYGQPS</sequence>
<protein>
    <submittedName>
        <fullName evidence="1">Uncharacterized protein</fullName>
    </submittedName>
</protein>
<dbReference type="EMBL" id="CM046391">
    <property type="protein sequence ID" value="KAI8558069.1"/>
    <property type="molecule type" value="Genomic_DNA"/>
</dbReference>
<keyword evidence="2" id="KW-1185">Reference proteome</keyword>
<reference evidence="1" key="1">
    <citation type="submission" date="2022-02" db="EMBL/GenBank/DDBJ databases">
        <title>Plant Genome Project.</title>
        <authorList>
            <person name="Zhang R.-G."/>
        </authorList>
    </citation>
    <scope>NUCLEOTIDE SEQUENCE</scope>
    <source>
        <strain evidence="1">AT1</strain>
    </source>
</reference>